<evidence type="ECO:0000259" key="1">
    <source>
        <dbReference type="Pfam" id="PF12802"/>
    </source>
</evidence>
<dbReference type="InterPro" id="IPR000835">
    <property type="entry name" value="HTH_MarR-typ"/>
</dbReference>
<comment type="caution">
    <text evidence="2">The sequence shown here is derived from an EMBL/GenBank/DDBJ whole genome shotgun (WGS) entry which is preliminary data.</text>
</comment>
<sequence length="87" mass="9357">MRSSNMSLILRRLQTSPALSRTRLARETELSKATVSTLVAGLCSRGLLIEEKPDLSGNVGRSSSTVRYSSTPGWHDVAVASHDGLDT</sequence>
<dbReference type="InterPro" id="IPR036390">
    <property type="entry name" value="WH_DNA-bd_sf"/>
</dbReference>
<accession>J3JJZ4</accession>
<protein>
    <submittedName>
        <fullName evidence="2">MarR family protein</fullName>
    </submittedName>
</protein>
<gene>
    <name evidence="2" type="ORF">HMPREF1129_2200</name>
</gene>
<organism evidence="2 3">
    <name type="scientific">Actinomyces naeslundii (strain ATCC 12104 / DSM 43013 / CCUG 2238 / JCM 8349 / NCTC 10301 / Howell 279)</name>
    <dbReference type="NCBI Taxonomy" id="1115803"/>
    <lineage>
        <taxon>Bacteria</taxon>
        <taxon>Bacillati</taxon>
        <taxon>Actinomycetota</taxon>
        <taxon>Actinomycetes</taxon>
        <taxon>Actinomycetales</taxon>
        <taxon>Actinomycetaceae</taxon>
        <taxon>Actinomyces</taxon>
    </lineage>
</organism>
<dbReference type="Gene3D" id="1.10.10.10">
    <property type="entry name" value="Winged helix-like DNA-binding domain superfamily/Winged helix DNA-binding domain"/>
    <property type="match status" value="1"/>
</dbReference>
<evidence type="ECO:0000313" key="2">
    <source>
        <dbReference type="EMBL" id="EJN84899.1"/>
    </source>
</evidence>
<evidence type="ECO:0000313" key="3">
    <source>
        <dbReference type="Proteomes" id="UP000007814"/>
    </source>
</evidence>
<proteinExistence type="predicted"/>
<dbReference type="AlphaFoldDB" id="J3JJZ4"/>
<dbReference type="Pfam" id="PF12802">
    <property type="entry name" value="MarR_2"/>
    <property type="match status" value="1"/>
</dbReference>
<dbReference type="PATRIC" id="fig|1115803.3.peg.1300"/>
<dbReference type="InterPro" id="IPR036388">
    <property type="entry name" value="WH-like_DNA-bd_sf"/>
</dbReference>
<dbReference type="EMBL" id="ALJK01000117">
    <property type="protein sequence ID" value="EJN84899.1"/>
    <property type="molecule type" value="Genomic_DNA"/>
</dbReference>
<dbReference type="Proteomes" id="UP000007814">
    <property type="component" value="Unassembled WGS sequence"/>
</dbReference>
<dbReference type="SUPFAM" id="SSF46785">
    <property type="entry name" value="Winged helix' DNA-binding domain"/>
    <property type="match status" value="1"/>
</dbReference>
<name>J3JJZ4_ACTNH</name>
<dbReference type="GO" id="GO:0003700">
    <property type="term" value="F:DNA-binding transcription factor activity"/>
    <property type="evidence" value="ECO:0007669"/>
    <property type="project" value="InterPro"/>
</dbReference>
<feature type="domain" description="HTH marR-type" evidence="1">
    <location>
        <begin position="8"/>
        <end position="52"/>
    </location>
</feature>
<reference evidence="2 3" key="1">
    <citation type="submission" date="2012-07" db="EMBL/GenBank/DDBJ databases">
        <authorList>
            <person name="Durkin A.S."/>
            <person name="McCorrison J."/>
            <person name="Torralba M."/>
            <person name="Gillis M."/>
            <person name="Methe B."/>
            <person name="Sutton G."/>
            <person name="Nelson K.E."/>
        </authorList>
    </citation>
    <scope>NUCLEOTIDE SEQUENCE [LARGE SCALE GENOMIC DNA]</scope>
    <source>
        <strain evidence="3">ATCC 12104 / DSM 43013 / CCUG 2238 / JCM 8349 / NCTC 10301 / Howell 279</strain>
    </source>
</reference>